<dbReference type="GO" id="GO:0006508">
    <property type="term" value="P:proteolysis"/>
    <property type="evidence" value="ECO:0007669"/>
    <property type="project" value="InterPro"/>
</dbReference>
<dbReference type="EMBL" id="CP060394">
    <property type="protein sequence ID" value="QNI33245.1"/>
    <property type="molecule type" value="Genomic_DNA"/>
</dbReference>
<evidence type="ECO:0000313" key="2">
    <source>
        <dbReference type="EMBL" id="QNI33245.1"/>
    </source>
</evidence>
<feature type="chain" id="PRO_5028894358" description="Peptidase C51 domain-containing protein" evidence="1">
    <location>
        <begin position="23"/>
        <end position="335"/>
    </location>
</feature>
<organism evidence="2 3">
    <name type="scientific">Alloacidobacterium dinghuense</name>
    <dbReference type="NCBI Taxonomy" id="2763107"/>
    <lineage>
        <taxon>Bacteria</taxon>
        <taxon>Pseudomonadati</taxon>
        <taxon>Acidobacteriota</taxon>
        <taxon>Terriglobia</taxon>
        <taxon>Terriglobales</taxon>
        <taxon>Acidobacteriaceae</taxon>
        <taxon>Alloacidobacterium</taxon>
    </lineage>
</organism>
<sequence>MKQRMFSLVSALLLAAPLIGTAQNQQQLKPNELATNLAGVTTIAAPPKDFDPLTASDQDLEYYGFPPRPNEIAAPKAFATWQRAMAASTTRITPVLEISKTLANPSTVKAAPPSGSSGPVTSTSWAGYVNKNGATTYGSSSFYFAIADYDVPNVRQATCDGGWDYAVTSVGLDGWGSSDVLQAGTEEAEYCSGTVRASYYAPVYEWYPLGLTSVTSMSIAPGDELFVEVWTTSSTSGHVYLVDYSTNQYVIVSFAAPAGIYLVGNSAQWGMSLYGGLATLKNYISEYMSNAYAYNFSYSAVDPGSASSFPVDMVTGLGAIATPTLLGPSGIWIQN</sequence>
<dbReference type="CDD" id="cd13426">
    <property type="entry name" value="Peptidase_G1"/>
    <property type="match status" value="1"/>
</dbReference>
<reference evidence="2 3" key="1">
    <citation type="submission" date="2020-08" db="EMBL/GenBank/DDBJ databases">
        <title>Edaphobacter telluris sp. nov. and Acidobacterium dinghuensis sp. nov., two acidobacteria isolated from forest soil.</title>
        <authorList>
            <person name="Fu J."/>
            <person name="Qiu L."/>
        </authorList>
    </citation>
    <scope>NUCLEOTIDE SEQUENCE [LARGE SCALE GENOMIC DNA]</scope>
    <source>
        <strain evidence="2">4Y35</strain>
    </source>
</reference>
<dbReference type="Proteomes" id="UP000515312">
    <property type="component" value="Chromosome"/>
</dbReference>
<keyword evidence="1" id="KW-0732">Signal</keyword>
<evidence type="ECO:0008006" key="4">
    <source>
        <dbReference type="Google" id="ProtNLM"/>
    </source>
</evidence>
<gene>
    <name evidence="2" type="ORF">H7849_04575</name>
</gene>
<dbReference type="RefSeq" id="WP_186744527.1">
    <property type="nucleotide sequence ID" value="NZ_CP060394.1"/>
</dbReference>
<dbReference type="KEGG" id="adin:H7849_04575"/>
<keyword evidence="3" id="KW-1185">Reference proteome</keyword>
<evidence type="ECO:0000256" key="1">
    <source>
        <dbReference type="SAM" id="SignalP"/>
    </source>
</evidence>
<accession>A0A7G8BL25</accession>
<dbReference type="AlphaFoldDB" id="A0A7G8BL25"/>
<dbReference type="InterPro" id="IPR000250">
    <property type="entry name" value="Peptidase_G1"/>
</dbReference>
<dbReference type="Gene3D" id="2.60.120.700">
    <property type="entry name" value="Peptidase G1"/>
    <property type="match status" value="1"/>
</dbReference>
<dbReference type="Pfam" id="PF01828">
    <property type="entry name" value="Peptidase_A4"/>
    <property type="match status" value="1"/>
</dbReference>
<dbReference type="GO" id="GO:0070007">
    <property type="term" value="F:glutamic-type endopeptidase activity"/>
    <property type="evidence" value="ECO:0007669"/>
    <property type="project" value="InterPro"/>
</dbReference>
<dbReference type="InterPro" id="IPR013320">
    <property type="entry name" value="ConA-like_dom_sf"/>
</dbReference>
<feature type="signal peptide" evidence="1">
    <location>
        <begin position="1"/>
        <end position="22"/>
    </location>
</feature>
<dbReference type="SUPFAM" id="SSF49899">
    <property type="entry name" value="Concanavalin A-like lectins/glucanases"/>
    <property type="match status" value="1"/>
</dbReference>
<evidence type="ECO:0000313" key="3">
    <source>
        <dbReference type="Proteomes" id="UP000515312"/>
    </source>
</evidence>
<dbReference type="InterPro" id="IPR038656">
    <property type="entry name" value="Peptidase_G1_sf"/>
</dbReference>
<protein>
    <recommendedName>
        <fullName evidence="4">Peptidase C51 domain-containing protein</fullName>
    </recommendedName>
</protein>
<dbReference type="PANTHER" id="PTHR37536">
    <property type="entry name" value="PUTATIVE (AFU_ORTHOLOGUE AFUA_3G02970)-RELATED"/>
    <property type="match status" value="1"/>
</dbReference>
<dbReference type="PANTHER" id="PTHR37536:SF1">
    <property type="entry name" value="ASPERGILLOPEPSIN, PUTAITVE (AFU_ORTHOLOGUE AFUA_7G01200)"/>
    <property type="match status" value="1"/>
</dbReference>
<name>A0A7G8BL25_9BACT</name>
<proteinExistence type="predicted"/>